<organism evidence="2 3">
    <name type="scientific">Fonsecaea multimorphosa CBS 102226</name>
    <dbReference type="NCBI Taxonomy" id="1442371"/>
    <lineage>
        <taxon>Eukaryota</taxon>
        <taxon>Fungi</taxon>
        <taxon>Dikarya</taxon>
        <taxon>Ascomycota</taxon>
        <taxon>Pezizomycotina</taxon>
        <taxon>Eurotiomycetes</taxon>
        <taxon>Chaetothyriomycetidae</taxon>
        <taxon>Chaetothyriales</taxon>
        <taxon>Herpotrichiellaceae</taxon>
        <taxon>Fonsecaea</taxon>
    </lineage>
</organism>
<dbReference type="GO" id="GO:0016787">
    <property type="term" value="F:hydrolase activity"/>
    <property type="evidence" value="ECO:0007669"/>
    <property type="project" value="InterPro"/>
</dbReference>
<dbReference type="PANTHER" id="PTHR12905">
    <property type="entry name" value="METALLOPHOSPHOESTERASE"/>
    <property type="match status" value="1"/>
</dbReference>
<dbReference type="Proteomes" id="UP000053411">
    <property type="component" value="Unassembled WGS sequence"/>
</dbReference>
<dbReference type="InterPro" id="IPR004843">
    <property type="entry name" value="Calcineurin-like_PHP"/>
</dbReference>
<reference evidence="2 3" key="1">
    <citation type="submission" date="2015-01" db="EMBL/GenBank/DDBJ databases">
        <title>The Genome Sequence of Fonsecaea multimorphosa CBS 102226.</title>
        <authorList>
            <consortium name="The Broad Institute Genomics Platform"/>
            <person name="Cuomo C."/>
            <person name="de Hoog S."/>
            <person name="Gorbushina A."/>
            <person name="Stielow B."/>
            <person name="Teixiera M."/>
            <person name="Abouelleil A."/>
            <person name="Chapman S.B."/>
            <person name="Priest M."/>
            <person name="Young S.K."/>
            <person name="Wortman J."/>
            <person name="Nusbaum C."/>
            <person name="Birren B."/>
        </authorList>
    </citation>
    <scope>NUCLEOTIDE SEQUENCE [LARGE SCALE GENOMIC DNA]</scope>
    <source>
        <strain evidence="2 3">CBS 102226</strain>
    </source>
</reference>
<name>A0A0D2JW60_9EURO</name>
<dbReference type="VEuPathDB" id="FungiDB:Z520_09439"/>
<evidence type="ECO:0000259" key="1">
    <source>
        <dbReference type="Pfam" id="PF00149"/>
    </source>
</evidence>
<sequence length="324" mass="36150">MDTATVKTRMLIMSDTHGMDFTSADKPFLRADVAIHCGDLTDGSKLEEFRTTISLLQAIDAPLKLAIPGNHDFTLDDVAFQTKIEEATPAPEPELVEKEYGAMGEAKQLFKDAIDVGIILLDEGTHHFTLQNGARLTVYASPCTPALGAWGFQYHPDRGHNFAIPEGVDLVVTHGPPKGIMDYTHQRERAVSADLFATVARIRPRVHCFGHIHEGWGARLVSWLHTHSERPTHFTAIDNNKSHMIEGLATLYPSRFDTPEETAQKQEKLDRYKQAGYCKTSHCLGDEIPLDREKTLFINASIADTDGCLTQKPWLVDIELQRAH</sequence>
<gene>
    <name evidence="2" type="ORF">Z520_09439</name>
</gene>
<keyword evidence="3" id="KW-1185">Reference proteome</keyword>
<dbReference type="OrthoDB" id="630188at2759"/>
<dbReference type="Pfam" id="PF00149">
    <property type="entry name" value="Metallophos"/>
    <property type="match status" value="1"/>
</dbReference>
<accession>A0A0D2JW60</accession>
<dbReference type="EMBL" id="KN848085">
    <property type="protein sequence ID" value="KIX94749.1"/>
    <property type="molecule type" value="Genomic_DNA"/>
</dbReference>
<protein>
    <recommendedName>
        <fullName evidence="1">Calcineurin-like phosphoesterase domain-containing protein</fullName>
    </recommendedName>
</protein>
<evidence type="ECO:0000313" key="2">
    <source>
        <dbReference type="EMBL" id="KIX94749.1"/>
    </source>
</evidence>
<dbReference type="GeneID" id="27715185"/>
<proteinExistence type="predicted"/>
<dbReference type="PANTHER" id="PTHR12905:SF0">
    <property type="entry name" value="CALCINEURIN-LIKE PHOSPHOESTERASE DOMAIN-CONTAINING PROTEIN"/>
    <property type="match status" value="1"/>
</dbReference>
<dbReference type="Gene3D" id="3.60.21.10">
    <property type="match status" value="1"/>
</dbReference>
<dbReference type="RefSeq" id="XP_016628872.1">
    <property type="nucleotide sequence ID" value="XM_016779933.1"/>
</dbReference>
<dbReference type="InterPro" id="IPR029052">
    <property type="entry name" value="Metallo-depent_PP-like"/>
</dbReference>
<dbReference type="AlphaFoldDB" id="A0A0D2JW60"/>
<dbReference type="InterPro" id="IPR051693">
    <property type="entry name" value="UPF0046_metallophosphoest"/>
</dbReference>
<feature type="domain" description="Calcineurin-like phosphoesterase" evidence="1">
    <location>
        <begin position="9"/>
        <end position="214"/>
    </location>
</feature>
<evidence type="ECO:0000313" key="3">
    <source>
        <dbReference type="Proteomes" id="UP000053411"/>
    </source>
</evidence>
<dbReference type="CDD" id="cd07379">
    <property type="entry name" value="MPP_239FB"/>
    <property type="match status" value="1"/>
</dbReference>
<dbReference type="SUPFAM" id="SSF56300">
    <property type="entry name" value="Metallo-dependent phosphatases"/>
    <property type="match status" value="1"/>
</dbReference>